<evidence type="ECO:0000313" key="10">
    <source>
        <dbReference type="EMBL" id="VDP90352.1"/>
    </source>
</evidence>
<dbReference type="WBParaSite" id="ECPE_0001311801-mRNA-1">
    <property type="protein sequence ID" value="ECPE_0001311801-mRNA-1"/>
    <property type="gene ID" value="ECPE_0001311801"/>
</dbReference>
<evidence type="ECO:0000256" key="7">
    <source>
        <dbReference type="ARBA" id="ARBA00035404"/>
    </source>
</evidence>
<name>A0A183B1J5_9TREM</name>
<dbReference type="InterPro" id="IPR000554">
    <property type="entry name" value="Ribosomal_eS7"/>
</dbReference>
<dbReference type="GO" id="GO:0005762">
    <property type="term" value="C:mitochondrial large ribosomal subunit"/>
    <property type="evidence" value="ECO:0007669"/>
    <property type="project" value="TreeGrafter"/>
</dbReference>
<keyword evidence="11" id="KW-1185">Reference proteome</keyword>
<comment type="similarity">
    <text evidence="2">Belongs to the eukaryotic ribosomal protein eS7 family.</text>
</comment>
<dbReference type="InterPro" id="IPR021131">
    <property type="entry name" value="Ribosomal_uL15/eL18"/>
</dbReference>
<evidence type="ECO:0000256" key="5">
    <source>
        <dbReference type="ARBA" id="ARBA00035279"/>
    </source>
</evidence>
<reference evidence="10 11" key="2">
    <citation type="submission" date="2018-11" db="EMBL/GenBank/DDBJ databases">
        <authorList>
            <consortium name="Pathogen Informatics"/>
        </authorList>
    </citation>
    <scope>NUCLEOTIDE SEQUENCE [LARGE SCALE GENOMIC DNA]</scope>
    <source>
        <strain evidence="10 11">Egypt</strain>
    </source>
</reference>
<evidence type="ECO:0000256" key="1">
    <source>
        <dbReference type="ARBA" id="ARBA00007320"/>
    </source>
</evidence>
<evidence type="ECO:0000256" key="3">
    <source>
        <dbReference type="ARBA" id="ARBA00022980"/>
    </source>
</evidence>
<proteinExistence type="inferred from homology"/>
<reference evidence="12" key="1">
    <citation type="submission" date="2016-06" db="UniProtKB">
        <authorList>
            <consortium name="WormBaseParasite"/>
        </authorList>
    </citation>
    <scope>IDENTIFICATION</scope>
</reference>
<organism evidence="12">
    <name type="scientific">Echinostoma caproni</name>
    <dbReference type="NCBI Taxonomy" id="27848"/>
    <lineage>
        <taxon>Eukaryota</taxon>
        <taxon>Metazoa</taxon>
        <taxon>Spiralia</taxon>
        <taxon>Lophotrochozoa</taxon>
        <taxon>Platyhelminthes</taxon>
        <taxon>Trematoda</taxon>
        <taxon>Digenea</taxon>
        <taxon>Plagiorchiida</taxon>
        <taxon>Echinostomata</taxon>
        <taxon>Echinostomatoidea</taxon>
        <taxon>Echinostomatidae</taxon>
        <taxon>Echinostoma</taxon>
    </lineage>
</organism>
<evidence type="ECO:0000259" key="9">
    <source>
        <dbReference type="Pfam" id="PF00828"/>
    </source>
</evidence>
<comment type="similarity">
    <text evidence="1">Belongs to the universal ribosomal protein uL15 family.</text>
</comment>
<dbReference type="AlphaFoldDB" id="A0A183B1J5"/>
<dbReference type="InterPro" id="IPR005749">
    <property type="entry name" value="Ribosomal_uL15_bac-type"/>
</dbReference>
<keyword evidence="3" id="KW-0689">Ribosomal protein</keyword>
<dbReference type="Pfam" id="PF00828">
    <property type="entry name" value="Ribosomal_L27A"/>
    <property type="match status" value="1"/>
</dbReference>
<dbReference type="EMBL" id="UZAN01054262">
    <property type="protein sequence ID" value="VDP90352.1"/>
    <property type="molecule type" value="Genomic_DNA"/>
</dbReference>
<evidence type="ECO:0000256" key="2">
    <source>
        <dbReference type="ARBA" id="ARBA00007820"/>
    </source>
</evidence>
<dbReference type="PANTHER" id="PTHR12934">
    <property type="entry name" value="50S RIBOSOMAL PROTEIN L15"/>
    <property type="match status" value="1"/>
</dbReference>
<evidence type="ECO:0000256" key="4">
    <source>
        <dbReference type="ARBA" id="ARBA00023274"/>
    </source>
</evidence>
<keyword evidence="4" id="KW-0687">Ribonucleoprotein</keyword>
<sequence length="262" mass="29634">YPAEIVGKRTQVRVDGSTIIKCHLDVAQRNYIEHKLKTITGLYKKLTGKDVQIEFPEIRRSFARISLLELQRLIDLHRIDPNEPIDLTTICNTGLYFLDVEHNRQYGFQLTEDGVDNFVTPINIEVQHASEPVIAAIERVGGVITTRFYDLFSIWAKKDPLSFFQQGIPIPSCKLPPTDAIPYYTSAESRGYLADPQEIDNARAWLAQKYGYRLITPKINPDHPLKDPRQIFFGLTPGSLVSLVDKVVLKPKPTDAEANASS</sequence>
<accession>A0A183B1J5</accession>
<protein>
    <recommendedName>
        <fullName evidence="6">Large ribosomal subunit protein uL15m</fullName>
    </recommendedName>
    <alternativeName>
        <fullName evidence="8">39S ribosomal protein L15, mitochondrial</fullName>
    </alternativeName>
    <alternativeName>
        <fullName evidence="7">40S ribosomal protein S7</fullName>
    </alternativeName>
    <alternativeName>
        <fullName evidence="5">Small ribosomal subunit protein eS7</fullName>
    </alternativeName>
</protein>
<dbReference type="Proteomes" id="UP000272942">
    <property type="component" value="Unassembled WGS sequence"/>
</dbReference>
<feature type="domain" description="Large ribosomal subunit protein uL15/eL18" evidence="9">
    <location>
        <begin position="65"/>
        <end position="145"/>
    </location>
</feature>
<evidence type="ECO:0000313" key="12">
    <source>
        <dbReference type="WBParaSite" id="ECPE_0001311801-mRNA-1"/>
    </source>
</evidence>
<dbReference type="OrthoDB" id="361383at2759"/>
<dbReference type="GO" id="GO:0003735">
    <property type="term" value="F:structural constituent of ribosome"/>
    <property type="evidence" value="ECO:0007669"/>
    <property type="project" value="InterPro"/>
</dbReference>
<dbReference type="Pfam" id="PF01251">
    <property type="entry name" value="Ribosomal_S7e"/>
    <property type="match status" value="1"/>
</dbReference>
<evidence type="ECO:0000256" key="8">
    <source>
        <dbReference type="ARBA" id="ARBA00035423"/>
    </source>
</evidence>
<dbReference type="SUPFAM" id="SSF52080">
    <property type="entry name" value="Ribosomal proteins L15p and L18e"/>
    <property type="match status" value="1"/>
</dbReference>
<evidence type="ECO:0000313" key="11">
    <source>
        <dbReference type="Proteomes" id="UP000272942"/>
    </source>
</evidence>
<dbReference type="PANTHER" id="PTHR12934:SF11">
    <property type="entry name" value="LARGE RIBOSOMAL SUBUNIT PROTEIN UL15M"/>
    <property type="match status" value="1"/>
</dbReference>
<dbReference type="InterPro" id="IPR036227">
    <property type="entry name" value="Ribosomal_uL15/eL18_sf"/>
</dbReference>
<dbReference type="GO" id="GO:0006412">
    <property type="term" value="P:translation"/>
    <property type="evidence" value="ECO:0007669"/>
    <property type="project" value="InterPro"/>
</dbReference>
<evidence type="ECO:0000256" key="6">
    <source>
        <dbReference type="ARBA" id="ARBA00035299"/>
    </source>
</evidence>
<gene>
    <name evidence="10" type="ORF">ECPE_LOCUS13080</name>
</gene>